<evidence type="ECO:0000313" key="17">
    <source>
        <dbReference type="Proteomes" id="UP001155144"/>
    </source>
</evidence>
<comment type="caution">
    <text evidence="15">The sequence shown here is derived from an EMBL/GenBank/DDBJ whole genome shotgun (WGS) entry which is preliminary data.</text>
</comment>
<dbReference type="EMBL" id="JANUAU010000003">
    <property type="protein sequence ID" value="MCS3677365.1"/>
    <property type="molecule type" value="Genomic_DNA"/>
</dbReference>
<dbReference type="Proteomes" id="UP001155057">
    <property type="component" value="Unassembled WGS sequence"/>
</dbReference>
<dbReference type="EMBL" id="JANUBL010000001">
    <property type="protein sequence ID" value="MCS4120361.1"/>
    <property type="molecule type" value="Genomic_DNA"/>
</dbReference>
<keyword evidence="15" id="KW-0969">Cilium</keyword>
<organism evidence="15 17">
    <name type="scientific">Salinibacter ruber</name>
    <dbReference type="NCBI Taxonomy" id="146919"/>
    <lineage>
        <taxon>Bacteria</taxon>
        <taxon>Pseudomonadati</taxon>
        <taxon>Rhodothermota</taxon>
        <taxon>Rhodothermia</taxon>
        <taxon>Rhodothermales</taxon>
        <taxon>Salinibacteraceae</taxon>
        <taxon>Salinibacter</taxon>
    </lineage>
</organism>
<dbReference type="Pfam" id="PF06429">
    <property type="entry name" value="Flg_bbr_C"/>
    <property type="match status" value="1"/>
</dbReference>
<feature type="domain" description="Flagellar basal-body/hook protein C-terminal" evidence="8">
    <location>
        <begin position="215"/>
        <end position="259"/>
    </location>
</feature>
<evidence type="ECO:0000313" key="16">
    <source>
        <dbReference type="EMBL" id="MCS4158293.1"/>
    </source>
</evidence>
<name>A0A840DDS1_9BACT</name>
<accession>A0A840DDS1</accession>
<evidence type="ECO:0000256" key="1">
    <source>
        <dbReference type="ARBA" id="ARBA00004117"/>
    </source>
</evidence>
<keyword evidence="15" id="KW-0966">Cell projection</keyword>
<evidence type="ECO:0000256" key="2">
    <source>
        <dbReference type="ARBA" id="ARBA00009677"/>
    </source>
</evidence>
<dbReference type="InterPro" id="IPR037925">
    <property type="entry name" value="FlgE/F/G-like"/>
</dbReference>
<dbReference type="NCBIfam" id="TIGR03506">
    <property type="entry name" value="FlgEFG_subfam"/>
    <property type="match status" value="2"/>
</dbReference>
<evidence type="ECO:0000313" key="10">
    <source>
        <dbReference type="EMBL" id="MCS3677365.1"/>
    </source>
</evidence>
<dbReference type="NCBIfam" id="TIGR02488">
    <property type="entry name" value="flgG_G_neg"/>
    <property type="match status" value="1"/>
</dbReference>
<evidence type="ECO:0000313" key="11">
    <source>
        <dbReference type="EMBL" id="MCS3710774.1"/>
    </source>
</evidence>
<dbReference type="EMBL" id="JANTYZ010000001">
    <property type="protein sequence ID" value="MCS3864133.1"/>
    <property type="molecule type" value="Genomic_DNA"/>
</dbReference>
<evidence type="ECO:0000313" key="13">
    <source>
        <dbReference type="EMBL" id="MCS3950277.1"/>
    </source>
</evidence>
<evidence type="ECO:0000313" key="15">
    <source>
        <dbReference type="EMBL" id="MCS4120361.1"/>
    </source>
</evidence>
<dbReference type="Proteomes" id="UP001155144">
    <property type="component" value="Unassembled WGS sequence"/>
</dbReference>
<evidence type="ECO:0000256" key="6">
    <source>
        <dbReference type="RuleBase" id="RU362116"/>
    </source>
</evidence>
<dbReference type="Pfam" id="PF00460">
    <property type="entry name" value="Flg_bb_rod"/>
    <property type="match status" value="1"/>
</dbReference>
<dbReference type="GeneID" id="83729661"/>
<evidence type="ECO:0000256" key="5">
    <source>
        <dbReference type="NCBIfam" id="TIGR02488"/>
    </source>
</evidence>
<keyword evidence="4 6" id="KW-0975">Bacterial flagellum</keyword>
<comment type="subcellular location">
    <subcellularLocation>
        <location evidence="1 6">Bacterial flagellum basal body</location>
    </subcellularLocation>
</comment>
<comment type="similarity">
    <text evidence="2 6">Belongs to the flagella basal body rod proteins family.</text>
</comment>
<evidence type="ECO:0000313" key="14">
    <source>
        <dbReference type="EMBL" id="MCS4036102.1"/>
    </source>
</evidence>
<dbReference type="InterPro" id="IPR053967">
    <property type="entry name" value="LlgE_F_G-like_D1"/>
</dbReference>
<feature type="domain" description="Flagellar hook protein FlgE/F/G-like D1" evidence="9">
    <location>
        <begin position="96"/>
        <end position="159"/>
    </location>
</feature>
<dbReference type="GO" id="GO:0071978">
    <property type="term" value="P:bacterial-type flagellum-dependent swarming motility"/>
    <property type="evidence" value="ECO:0007669"/>
    <property type="project" value="TreeGrafter"/>
</dbReference>
<dbReference type="InterPro" id="IPR020013">
    <property type="entry name" value="Flagellar_FlgE/F/G"/>
</dbReference>
<dbReference type="Proteomes" id="UP001155010">
    <property type="component" value="Unassembled WGS sequence"/>
</dbReference>
<evidence type="ECO:0000259" key="9">
    <source>
        <dbReference type="Pfam" id="PF22692"/>
    </source>
</evidence>
<dbReference type="AlphaFoldDB" id="A0A840DDS1"/>
<dbReference type="Proteomes" id="UP001155110">
    <property type="component" value="Unassembled WGS sequence"/>
</dbReference>
<dbReference type="EMBL" id="JANUBF010000006">
    <property type="protein sequence ID" value="MCS4036102.1"/>
    <property type="molecule type" value="Genomic_DNA"/>
</dbReference>
<evidence type="ECO:0000259" key="8">
    <source>
        <dbReference type="Pfam" id="PF06429"/>
    </source>
</evidence>
<dbReference type="Proteomes" id="UP001155034">
    <property type="component" value="Unassembled WGS sequence"/>
</dbReference>
<feature type="domain" description="Flagellar basal body rod protein N-terminal" evidence="7">
    <location>
        <begin position="6"/>
        <end position="36"/>
    </location>
</feature>
<keyword evidence="15" id="KW-0282">Flagellum</keyword>
<dbReference type="GO" id="GO:0009426">
    <property type="term" value="C:bacterial-type flagellum basal body, distal rod"/>
    <property type="evidence" value="ECO:0007669"/>
    <property type="project" value="UniProtKB-UniRule"/>
</dbReference>
<evidence type="ECO:0000313" key="12">
    <source>
        <dbReference type="EMBL" id="MCS3864133.1"/>
    </source>
</evidence>
<evidence type="ECO:0000259" key="7">
    <source>
        <dbReference type="Pfam" id="PF00460"/>
    </source>
</evidence>
<dbReference type="EMBL" id="JANUAE010000008">
    <property type="protein sequence ID" value="MCS3710774.1"/>
    <property type="molecule type" value="Genomic_DNA"/>
</dbReference>
<dbReference type="PANTHER" id="PTHR30435">
    <property type="entry name" value="FLAGELLAR PROTEIN"/>
    <property type="match status" value="1"/>
</dbReference>
<dbReference type="EMBL" id="JANTZM010000011">
    <property type="protein sequence ID" value="MCS4158293.1"/>
    <property type="molecule type" value="Genomic_DNA"/>
</dbReference>
<dbReference type="EMBL" id="JANUBB010000001">
    <property type="protein sequence ID" value="MCS3950277.1"/>
    <property type="molecule type" value="Genomic_DNA"/>
</dbReference>
<proteinExistence type="inferred from homology"/>
<evidence type="ECO:0000256" key="4">
    <source>
        <dbReference type="ARBA" id="ARBA00023143"/>
    </source>
</evidence>
<dbReference type="Pfam" id="PF22692">
    <property type="entry name" value="LlgE_F_G_D1"/>
    <property type="match status" value="1"/>
</dbReference>
<reference evidence="15" key="1">
    <citation type="submission" date="2022-08" db="EMBL/GenBank/DDBJ databases">
        <title>Genomic Encyclopedia of Type Strains, Phase V (KMG-V): Genome sequencing to study the core and pangenomes of soil and plant-associated prokaryotes.</title>
        <authorList>
            <person name="Whitman W."/>
        </authorList>
    </citation>
    <scope>NUCLEOTIDE SEQUENCE</scope>
    <source>
        <strain evidence="10">0</strain>
        <strain evidence="12">SP2016B</strain>
        <strain evidence="13">SP2017</strain>
        <strain evidence="16">SP3002</strain>
        <strain evidence="14">SP3012</strain>
        <strain evidence="15">SP3026</strain>
        <strain evidence="11">SP3049</strain>
    </source>
</reference>
<dbReference type="InterPro" id="IPR010930">
    <property type="entry name" value="Flg_bb/hook_C_dom"/>
</dbReference>
<gene>
    <name evidence="15" type="ORF">GGP45_000679</name>
    <name evidence="11" type="ORF">GGP61_002394</name>
    <name evidence="10" type="ORF">GGP71_001281</name>
    <name evidence="12" type="ORF">GGP82_000664</name>
    <name evidence="13" type="ORF">GGP83_000203</name>
    <name evidence="16" type="ORF">GGP99_002265</name>
    <name evidence="14" type="ORF">GGQ01_001157</name>
</gene>
<protein>
    <recommendedName>
        <fullName evidence="3 5">Flagellar basal-body rod protein FlgG</fullName>
    </recommendedName>
</protein>
<dbReference type="SUPFAM" id="SSF117143">
    <property type="entry name" value="Flagellar hook protein flgE"/>
    <property type="match status" value="1"/>
</dbReference>
<dbReference type="Proteomes" id="UP001155027">
    <property type="component" value="Unassembled WGS sequence"/>
</dbReference>
<dbReference type="Proteomes" id="UP001155040">
    <property type="component" value="Unassembled WGS sequence"/>
</dbReference>
<dbReference type="InterPro" id="IPR012834">
    <property type="entry name" value="FlgG_G_neg"/>
</dbReference>
<dbReference type="OMA" id="MIRSLWT"/>
<dbReference type="PANTHER" id="PTHR30435:SF19">
    <property type="entry name" value="FLAGELLAR BASAL-BODY ROD PROTEIN FLGG"/>
    <property type="match status" value="1"/>
</dbReference>
<dbReference type="InterPro" id="IPR001444">
    <property type="entry name" value="Flag_bb_rod_N"/>
</dbReference>
<dbReference type="RefSeq" id="WP_011405355.1">
    <property type="nucleotide sequence ID" value="NZ_CALTRV010000022.1"/>
</dbReference>
<sequence>MPPRSLQTAALGMQAQQTSIDNIANNLSNANTTGYKRSRVVFQDLLYENVQASAEGQTDGAEPAELQIGSGTTAVATVRNFSQGSFSKTGNSLDLAINGDGFFQVQQPDGSLAYTRDGTFTLSSEGNIVTQTGLKVQPNINVPPNAVEISIDQEGTVKARLQGESEMVELGQMELARFPNSAGLRPQGGNLYEQTESSGEPFIGTPGRGGLGNVRQGFLEKGNVKVVQEMTSLIQAQRTYELNSRMVTTSDEMMQTANNVKR</sequence>
<evidence type="ECO:0000256" key="3">
    <source>
        <dbReference type="ARBA" id="ARBA00017948"/>
    </source>
</evidence>